<feature type="domain" description="Thioesterase" evidence="3">
    <location>
        <begin position="19"/>
        <end position="100"/>
    </location>
</feature>
<comment type="caution">
    <text evidence="4">The sequence shown here is derived from an EMBL/GenBank/DDBJ whole genome shotgun (WGS) entry which is preliminary data.</text>
</comment>
<organism evidence="4 5">
    <name type="scientific">Azospirillum doebereinerae</name>
    <dbReference type="NCBI Taxonomy" id="92933"/>
    <lineage>
        <taxon>Bacteria</taxon>
        <taxon>Pseudomonadati</taxon>
        <taxon>Pseudomonadota</taxon>
        <taxon>Alphaproteobacteria</taxon>
        <taxon>Rhodospirillales</taxon>
        <taxon>Azospirillaceae</taxon>
        <taxon>Azospirillum</taxon>
    </lineage>
</organism>
<dbReference type="CDD" id="cd00586">
    <property type="entry name" value="4HBT"/>
    <property type="match status" value="1"/>
</dbReference>
<evidence type="ECO:0000256" key="2">
    <source>
        <dbReference type="ARBA" id="ARBA00022801"/>
    </source>
</evidence>
<dbReference type="OrthoDB" id="7204167at2"/>
<keyword evidence="2" id="KW-0378">Hydrolase</keyword>
<evidence type="ECO:0000256" key="1">
    <source>
        <dbReference type="ARBA" id="ARBA00005953"/>
    </source>
</evidence>
<dbReference type="InterPro" id="IPR006683">
    <property type="entry name" value="Thioestr_dom"/>
</dbReference>
<name>A0A433JFF5_9PROT</name>
<sequence>MISATVAIQPQFYHLDPMQVVWHGNYAQFLEQARCALLERIGYSYPEMAASGYMWPIVDMRLKYVRPVRLAQTILVEATLVEYENRIKVDYRIRDEKTGELLNKAHTVQLAVSVETGELSFDSPPVLIEKVRALL</sequence>
<dbReference type="AlphaFoldDB" id="A0A433JFF5"/>
<reference evidence="4 5" key="1">
    <citation type="submission" date="2018-12" db="EMBL/GenBank/DDBJ databases">
        <authorList>
            <person name="Yang Y."/>
        </authorList>
    </citation>
    <scope>NUCLEOTIDE SEQUENCE [LARGE SCALE GENOMIC DNA]</scope>
    <source>
        <strain evidence="4 5">GSF71</strain>
    </source>
</reference>
<dbReference type="InterPro" id="IPR029069">
    <property type="entry name" value="HotDog_dom_sf"/>
</dbReference>
<accession>A0A433JFF5</accession>
<dbReference type="Proteomes" id="UP000280346">
    <property type="component" value="Unassembled WGS sequence"/>
</dbReference>
<dbReference type="PANTHER" id="PTHR31793:SF27">
    <property type="entry name" value="NOVEL THIOESTERASE SUPERFAMILY DOMAIN AND SAPOSIN A-TYPE DOMAIN CONTAINING PROTEIN (0610012H03RIK)"/>
    <property type="match status" value="1"/>
</dbReference>
<dbReference type="Gene3D" id="3.10.129.10">
    <property type="entry name" value="Hotdog Thioesterase"/>
    <property type="match status" value="1"/>
</dbReference>
<dbReference type="RefSeq" id="WP_126994279.1">
    <property type="nucleotide sequence ID" value="NZ_CP173190.1"/>
</dbReference>
<protein>
    <submittedName>
        <fullName evidence="4">Acyl-CoA thioesterase</fullName>
    </submittedName>
</protein>
<proteinExistence type="inferred from homology"/>
<dbReference type="EMBL" id="RZIJ01000001">
    <property type="protein sequence ID" value="RUQ75893.1"/>
    <property type="molecule type" value="Genomic_DNA"/>
</dbReference>
<dbReference type="GO" id="GO:0047617">
    <property type="term" value="F:fatty acyl-CoA hydrolase activity"/>
    <property type="evidence" value="ECO:0007669"/>
    <property type="project" value="TreeGrafter"/>
</dbReference>
<evidence type="ECO:0000313" key="4">
    <source>
        <dbReference type="EMBL" id="RUQ75893.1"/>
    </source>
</evidence>
<dbReference type="SUPFAM" id="SSF54637">
    <property type="entry name" value="Thioesterase/thiol ester dehydrase-isomerase"/>
    <property type="match status" value="1"/>
</dbReference>
<evidence type="ECO:0000259" key="3">
    <source>
        <dbReference type="Pfam" id="PF03061"/>
    </source>
</evidence>
<comment type="similarity">
    <text evidence="1">Belongs to the 4-hydroxybenzoyl-CoA thioesterase family.</text>
</comment>
<gene>
    <name evidence="4" type="ORF">EJ913_01915</name>
</gene>
<dbReference type="Pfam" id="PF03061">
    <property type="entry name" value="4HBT"/>
    <property type="match status" value="1"/>
</dbReference>
<dbReference type="PANTHER" id="PTHR31793">
    <property type="entry name" value="4-HYDROXYBENZOYL-COA THIOESTERASE FAMILY MEMBER"/>
    <property type="match status" value="1"/>
</dbReference>
<evidence type="ECO:0000313" key="5">
    <source>
        <dbReference type="Proteomes" id="UP000280346"/>
    </source>
</evidence>
<keyword evidence="5" id="KW-1185">Reference proteome</keyword>
<dbReference type="InterPro" id="IPR050563">
    <property type="entry name" value="4-hydroxybenzoyl-CoA_TE"/>
</dbReference>